<dbReference type="Pfam" id="PF02036">
    <property type="entry name" value="SCP2"/>
    <property type="match status" value="1"/>
</dbReference>
<evidence type="ECO:0000313" key="3">
    <source>
        <dbReference type="Proteomes" id="UP001249394"/>
    </source>
</evidence>
<dbReference type="EMBL" id="CP134213">
    <property type="protein sequence ID" value="WND20324.1"/>
    <property type="molecule type" value="Genomic_DNA"/>
</dbReference>
<gene>
    <name evidence="2" type="ORF">RI060_24610</name>
</gene>
<protein>
    <submittedName>
        <fullName evidence="2">SCP2 sterol-binding domain-containing protein</fullName>
    </submittedName>
</protein>
<proteinExistence type="predicted"/>
<dbReference type="SUPFAM" id="SSF55718">
    <property type="entry name" value="SCP-like"/>
    <property type="match status" value="1"/>
</dbReference>
<keyword evidence="3" id="KW-1185">Reference proteome</keyword>
<name>A0ABY9UBR1_STRVL</name>
<reference evidence="2 3" key="1">
    <citation type="submission" date="2023-09" db="EMBL/GenBank/DDBJ databases">
        <title>The genome sequence of Streptomyces anthocyanicus.</title>
        <authorList>
            <person name="Mo P."/>
        </authorList>
    </citation>
    <scope>NUCLEOTIDE SEQUENCE [LARGE SCALE GENOMIC DNA]</scope>
    <source>
        <strain evidence="2 3">JCM 4387</strain>
    </source>
</reference>
<dbReference type="InterPro" id="IPR036527">
    <property type="entry name" value="SCP2_sterol-bd_dom_sf"/>
</dbReference>
<accession>A0ABY9UBR1</accession>
<dbReference type="Proteomes" id="UP001249394">
    <property type="component" value="Chromosome"/>
</dbReference>
<feature type="domain" description="SCP2" evidence="1">
    <location>
        <begin position="21"/>
        <end position="106"/>
    </location>
</feature>
<dbReference type="Gene3D" id="3.30.1050.10">
    <property type="entry name" value="SCP2 sterol-binding domain"/>
    <property type="match status" value="1"/>
</dbReference>
<evidence type="ECO:0000259" key="1">
    <source>
        <dbReference type="Pfam" id="PF02036"/>
    </source>
</evidence>
<sequence>MAVDVQKWFNEDFGSGLGRHADEARKVDYKFHVVISGDGGGDWWVDPQAGKVVQGDLGGANLTITMNSSTFAEFYDNPRQTLMNGFFAGKIHLVGNQMAGEKFADLTELAKK</sequence>
<organism evidence="2 3">
    <name type="scientific">Streptomyces violaceus</name>
    <name type="common">Streptomyces venezuelae</name>
    <dbReference type="NCBI Taxonomy" id="1936"/>
    <lineage>
        <taxon>Bacteria</taxon>
        <taxon>Bacillati</taxon>
        <taxon>Actinomycetota</taxon>
        <taxon>Actinomycetes</taxon>
        <taxon>Kitasatosporales</taxon>
        <taxon>Streptomycetaceae</taxon>
        <taxon>Streptomyces</taxon>
    </lineage>
</organism>
<evidence type="ECO:0000313" key="2">
    <source>
        <dbReference type="EMBL" id="WND20324.1"/>
    </source>
</evidence>
<dbReference type="InterPro" id="IPR003033">
    <property type="entry name" value="SCP2_sterol-bd_dom"/>
</dbReference>